<evidence type="ECO:0000259" key="6">
    <source>
        <dbReference type="PROSITE" id="PS51007"/>
    </source>
</evidence>
<dbReference type="InterPro" id="IPR036909">
    <property type="entry name" value="Cyt_c-like_dom_sf"/>
</dbReference>
<evidence type="ECO:0000256" key="2">
    <source>
        <dbReference type="ARBA" id="ARBA00022723"/>
    </source>
</evidence>
<dbReference type="Pfam" id="PF13442">
    <property type="entry name" value="Cytochrome_CBB3"/>
    <property type="match status" value="1"/>
</dbReference>
<dbReference type="Proteomes" id="UP001296873">
    <property type="component" value="Unassembled WGS sequence"/>
</dbReference>
<comment type="caution">
    <text evidence="7">The sequence shown here is derived from an EMBL/GenBank/DDBJ whole genome shotgun (WGS) entry which is preliminary data.</text>
</comment>
<evidence type="ECO:0000256" key="4">
    <source>
        <dbReference type="PROSITE-ProRule" id="PRU00433"/>
    </source>
</evidence>
<evidence type="ECO:0000256" key="5">
    <source>
        <dbReference type="SAM" id="SignalP"/>
    </source>
</evidence>
<evidence type="ECO:0000256" key="3">
    <source>
        <dbReference type="ARBA" id="ARBA00023004"/>
    </source>
</evidence>
<dbReference type="EMBL" id="NRRL01000025">
    <property type="protein sequence ID" value="MBK1668542.1"/>
    <property type="molecule type" value="Genomic_DNA"/>
</dbReference>
<feature type="domain" description="Cytochrome c" evidence="6">
    <location>
        <begin position="37"/>
        <end position="131"/>
    </location>
</feature>
<dbReference type="PROSITE" id="PS51007">
    <property type="entry name" value="CYTC"/>
    <property type="match status" value="1"/>
</dbReference>
<name>A0ABS1DF34_9PROT</name>
<dbReference type="SUPFAM" id="SSF46626">
    <property type="entry name" value="Cytochrome c"/>
    <property type="match status" value="1"/>
</dbReference>
<keyword evidence="5" id="KW-0732">Signal</keyword>
<protein>
    <recommendedName>
        <fullName evidence="6">Cytochrome c domain-containing protein</fullName>
    </recommendedName>
</protein>
<evidence type="ECO:0000313" key="8">
    <source>
        <dbReference type="Proteomes" id="UP001296873"/>
    </source>
</evidence>
<evidence type="ECO:0000313" key="7">
    <source>
        <dbReference type="EMBL" id="MBK1668542.1"/>
    </source>
</evidence>
<proteinExistence type="predicted"/>
<dbReference type="InterPro" id="IPR009056">
    <property type="entry name" value="Cyt_c-like_dom"/>
</dbReference>
<keyword evidence="8" id="KW-1185">Reference proteome</keyword>
<keyword evidence="2 4" id="KW-0479">Metal-binding</keyword>
<dbReference type="Gene3D" id="1.10.760.10">
    <property type="entry name" value="Cytochrome c-like domain"/>
    <property type="match status" value="1"/>
</dbReference>
<reference evidence="7 8" key="1">
    <citation type="journal article" date="2020" name="Microorganisms">
        <title>Osmotic Adaptation and Compatible Solute Biosynthesis of Phototrophic Bacteria as Revealed from Genome Analyses.</title>
        <authorList>
            <person name="Imhoff J.F."/>
            <person name="Rahn T."/>
            <person name="Kunzel S."/>
            <person name="Keller A."/>
            <person name="Neulinger S.C."/>
        </authorList>
    </citation>
    <scope>NUCLEOTIDE SEQUENCE [LARGE SCALE GENOMIC DNA]</scope>
    <source>
        <strain evidence="7 8">DSM 9895</strain>
    </source>
</reference>
<gene>
    <name evidence="7" type="ORF">CKO28_10910</name>
</gene>
<feature type="chain" id="PRO_5047329234" description="Cytochrome c domain-containing protein" evidence="5">
    <location>
        <begin position="21"/>
        <end position="144"/>
    </location>
</feature>
<organism evidence="7 8">
    <name type="scientific">Rhodovibrio sodomensis</name>
    <dbReference type="NCBI Taxonomy" id="1088"/>
    <lineage>
        <taxon>Bacteria</taxon>
        <taxon>Pseudomonadati</taxon>
        <taxon>Pseudomonadota</taxon>
        <taxon>Alphaproteobacteria</taxon>
        <taxon>Rhodospirillales</taxon>
        <taxon>Rhodovibrionaceae</taxon>
        <taxon>Rhodovibrio</taxon>
    </lineage>
</organism>
<feature type="signal peptide" evidence="5">
    <location>
        <begin position="1"/>
        <end position="20"/>
    </location>
</feature>
<sequence>MPKYVVLSALLCATASVASADGKTADLPALDPQTNPYNIRDGKVDFETYNGYRRYGGACARCHGPSGTGSSFAPALMDSVEQLDYAEFVNVVVNGKNIESGSRNRVMPAFGTNPNVIQHINDIWGYLQARADGAIGPGRPERIR</sequence>
<evidence type="ECO:0000256" key="1">
    <source>
        <dbReference type="ARBA" id="ARBA00022617"/>
    </source>
</evidence>
<keyword evidence="3 4" id="KW-0408">Iron</keyword>
<accession>A0ABS1DF34</accession>
<keyword evidence="1 4" id="KW-0349">Heme</keyword>